<gene>
    <name evidence="2" type="ORF">QBE54_08235</name>
</gene>
<protein>
    <submittedName>
        <fullName evidence="2">ImmA/IrrE family metallo-endopeptidase</fullName>
    </submittedName>
</protein>
<evidence type="ECO:0000313" key="3">
    <source>
        <dbReference type="Proteomes" id="UP001461341"/>
    </source>
</evidence>
<evidence type="ECO:0000313" key="2">
    <source>
        <dbReference type="EMBL" id="WZL75574.1"/>
    </source>
</evidence>
<dbReference type="Gene3D" id="1.10.10.2910">
    <property type="match status" value="1"/>
</dbReference>
<feature type="domain" description="IrrE N-terminal-like" evidence="1">
    <location>
        <begin position="29"/>
        <end position="113"/>
    </location>
</feature>
<dbReference type="Pfam" id="PF06114">
    <property type="entry name" value="Peptidase_M78"/>
    <property type="match status" value="1"/>
</dbReference>
<accession>A0ABZ2YCT1</accession>
<proteinExistence type="predicted"/>
<organism evidence="2 3">
    <name type="scientific">Thermatribacter velox</name>
    <dbReference type="NCBI Taxonomy" id="3039681"/>
    <lineage>
        <taxon>Bacteria</taxon>
        <taxon>Pseudomonadati</taxon>
        <taxon>Atribacterota</taxon>
        <taxon>Atribacteria</taxon>
        <taxon>Atribacterales</taxon>
        <taxon>Thermatribacteraceae</taxon>
        <taxon>Thermatribacter</taxon>
    </lineage>
</organism>
<dbReference type="Proteomes" id="UP001461341">
    <property type="component" value="Chromosome"/>
</dbReference>
<dbReference type="InterPro" id="IPR010359">
    <property type="entry name" value="IrrE_HExxH"/>
</dbReference>
<name>A0ABZ2YCT1_9BACT</name>
<keyword evidence="3" id="KW-1185">Reference proteome</keyword>
<dbReference type="EMBL" id="CP121689">
    <property type="protein sequence ID" value="WZL75574.1"/>
    <property type="molecule type" value="Genomic_DNA"/>
</dbReference>
<sequence length="131" mass="15436">MFWTGYIVEERAKQFDQVNSLPEAVMLAESQGVVVDWWDLAEVRGMLVQIPGGKPHICVNERLSEPEQAQVVLHELGHFLLHWNHFFRPLMLGHEHQLLREDREADYFAWCLMSESLREAYLQAKEGWEYP</sequence>
<evidence type="ECO:0000259" key="1">
    <source>
        <dbReference type="Pfam" id="PF06114"/>
    </source>
</evidence>
<dbReference type="RefSeq" id="WP_369017723.1">
    <property type="nucleotide sequence ID" value="NZ_CP121689.1"/>
</dbReference>
<reference evidence="2 3" key="1">
    <citation type="submission" date="2023-03" db="EMBL/GenBank/DDBJ databases">
        <title>Novel Species.</title>
        <authorList>
            <person name="Ma S."/>
        </authorList>
    </citation>
    <scope>NUCLEOTIDE SEQUENCE [LARGE SCALE GENOMIC DNA]</scope>
    <source>
        <strain evidence="2 3">B11</strain>
    </source>
</reference>